<reference evidence="1 2" key="1">
    <citation type="journal article" date="2023" name="ACS Omega">
        <title>Identification of the Neoaspergillic Acid Biosynthesis Gene Cluster by Establishing an In Vitro CRISPR-Ribonucleoprotein Genetic System in Aspergillus melleus.</title>
        <authorList>
            <person name="Yuan B."/>
            <person name="Grau M.F."/>
            <person name="Murata R.M."/>
            <person name="Torok T."/>
            <person name="Venkateswaran K."/>
            <person name="Stajich J.E."/>
            <person name="Wang C.C.C."/>
        </authorList>
    </citation>
    <scope>NUCLEOTIDE SEQUENCE [LARGE SCALE GENOMIC DNA]</scope>
    <source>
        <strain evidence="1 2">IMV 1140</strain>
    </source>
</reference>
<gene>
    <name evidence="1" type="ORF">N8T08_002362</name>
</gene>
<dbReference type="Proteomes" id="UP001177260">
    <property type="component" value="Unassembled WGS sequence"/>
</dbReference>
<protein>
    <submittedName>
        <fullName evidence="1">Uncharacterized protein</fullName>
    </submittedName>
</protein>
<comment type="caution">
    <text evidence="1">The sequence shown here is derived from an EMBL/GenBank/DDBJ whole genome shotgun (WGS) entry which is preliminary data.</text>
</comment>
<sequence length="1163" mass="129545">MDSSRQECFKQLRAPCVELSAVGLKFRGRQASSNEVLQALRPVHDVLNDLAKKNALDEKLAEYAFFPLSHIFNETQRIPANCLELAVKCLRLLIAEGWRERLSPQMGKQLMILLTLIVGGTPSKAGTDEASKSQPVELALAGFECLSAIFKVLEGPIAERTIYHEIGTATVVDQTVYILLEGVVDVKSDEVCITAAHALDALYSRITDRVVLASVMPRTVSALVKVLKPSTQTRRSYKLLCVCLQILTHILRIVLNDVAANAEPESLTQSEKSSDRIILDQSWLKATATQMKLALANIIQTRRHERQEVQESLLELCLMVVEECQETLHESIPIVVDTLVVLSDFEEGQIPNKAFSSLSHTATVYPVVLDSLKNSLHIWITAFPRTMRNNDETAKQWALKQISTAFQILSQLQSGSDILSSSLASGLCDSVAAAVNQSTHIPQTLSYEKSNDHTLDVTHSGSKSISFAPVLLEHRSQQKTLGDLQAMILRLNKSDSGGDITRLVINRIHQGSGTVEIAPFWLALAFLKSNTQASAAFDDFISDDVGSSSLLSSRASMIEELYYISLPILNEPLANETRDWRVSALALEVVALQAQQLQEAFRPELMDALYPVLQLLASSNSNLQTHAMTCLNILTTSCKYESTSTMIIDNVDYLVNSVALKLNTFDVSPYPPQVLFMMVKLCGVRLIPYLDDLVDSIFGILDLYHGYPKLVEIMFKTLAAIVEEGTRNPTFLAIENGQERSVDHRKEHYKRLHISTLAEDIANRKAKRAKHSEEPSEEPHDMPHPKQPWTTESKNPDQSARDINLDDALGQEPDESLPPPREPDDQEKPLNKSHNLLLHIVKSIPSHLSSPSPYLRRSLLSILIQVSPILAAHENSFLPLINDVWPSVAARITFPTSFGPTSSSNALVNKTRSETTTPETKTGPSELDFQEEIYVTTTACLAIEQMCKNAGDFMASRIETEYPRWERLYRRAWEKVSADAERAIERRAAQQQNMETQPTTLVPLTQSLSLSTTGSAPSGTRAFTPHHSLWRSLLSLFITLLAHVRLPLSTGDQICEFLGAWIARFAGPEYYSVYHLQSHEGNTSPEAEIQSIEEAILAMTTWNADLTWFVFEKQRAQVLGLTTTTTRTRTRQMQTPMIMEVEDEPLKSWSMPGSGLKFATLAF</sequence>
<evidence type="ECO:0000313" key="1">
    <source>
        <dbReference type="EMBL" id="KAK1147034.1"/>
    </source>
</evidence>
<name>A0ACC3B976_9EURO</name>
<accession>A0ACC3B976</accession>
<dbReference type="EMBL" id="JAOPJF010000014">
    <property type="protein sequence ID" value="KAK1147034.1"/>
    <property type="molecule type" value="Genomic_DNA"/>
</dbReference>
<organism evidence="1 2">
    <name type="scientific">Aspergillus melleus</name>
    <dbReference type="NCBI Taxonomy" id="138277"/>
    <lineage>
        <taxon>Eukaryota</taxon>
        <taxon>Fungi</taxon>
        <taxon>Dikarya</taxon>
        <taxon>Ascomycota</taxon>
        <taxon>Pezizomycotina</taxon>
        <taxon>Eurotiomycetes</taxon>
        <taxon>Eurotiomycetidae</taxon>
        <taxon>Eurotiales</taxon>
        <taxon>Aspergillaceae</taxon>
        <taxon>Aspergillus</taxon>
        <taxon>Aspergillus subgen. Circumdati</taxon>
    </lineage>
</organism>
<proteinExistence type="predicted"/>
<keyword evidence="2" id="KW-1185">Reference proteome</keyword>
<evidence type="ECO:0000313" key="2">
    <source>
        <dbReference type="Proteomes" id="UP001177260"/>
    </source>
</evidence>